<dbReference type="PANTHER" id="PTHR30408">
    <property type="entry name" value="TYPE-1 RESTRICTION ENZYME ECOKI SPECIFICITY PROTEIN"/>
    <property type="match status" value="1"/>
</dbReference>
<dbReference type="CDD" id="cd17258">
    <property type="entry name" value="RMtype1_S_Sau13435ORF2165P-TRD1-CR1_like"/>
    <property type="match status" value="1"/>
</dbReference>
<keyword evidence="6" id="KW-0614">Plasmid</keyword>
<geneLocation type="plasmid" evidence="6 7">
    <name>unnamed2</name>
</geneLocation>
<dbReference type="InterPro" id="IPR000055">
    <property type="entry name" value="Restrct_endonuc_typeI_TRD"/>
</dbReference>
<keyword evidence="4" id="KW-0175">Coiled coil</keyword>
<sequence>MLPEGWKEERLDELLKNKTITVHIDGNHGSFYPKKEEFVSSGVPYISANCIQNGRIDFQKCKFLAPEKADKLQKGIAKDGDVLFAHNATVGPVALLKTSEERVILSTTLTLYRCDPIKLNNSFLYQYMSSTYIDTQYESIMRQTTRNQVPITAQREFVFLLPPLPEQKKIAAILSTWDRAIEGTEKLLANSQQQKKALMQQLLTGKKRLPGFTGEWKKHRLSDFFVRLMQRNTSGNTNVVTISAQDGLVKQEEYFKKTVASETLDGYFLLENGDFAYNKSYSIGYPMGAIKRLNRYEKGVVTTLYICFRLKSHQFANGDFFEFYFDSGLMNYGLTQIAHEGGRAHGLLNVKPADFMHLQVTVPAVDEQEAIAAVLTRANEEITALESDLARLRQEKKALMQQLLTGKRRVTVD</sequence>
<proteinExistence type="inferred from homology"/>
<evidence type="ECO:0000313" key="6">
    <source>
        <dbReference type="EMBL" id="AOW47992.1"/>
    </source>
</evidence>
<dbReference type="Pfam" id="PF01420">
    <property type="entry name" value="Methylase_S"/>
    <property type="match status" value="1"/>
</dbReference>
<keyword evidence="6" id="KW-0540">Nuclease</keyword>
<keyword evidence="2" id="KW-0680">Restriction system</keyword>
<evidence type="ECO:0000256" key="3">
    <source>
        <dbReference type="ARBA" id="ARBA00023125"/>
    </source>
</evidence>
<evidence type="ECO:0000313" key="7">
    <source>
        <dbReference type="Proteomes" id="UP000175973"/>
    </source>
</evidence>
<feature type="coiled-coil region" evidence="4">
    <location>
        <begin position="375"/>
        <end position="409"/>
    </location>
</feature>
<accession>A0A1D8R083</accession>
<feature type="domain" description="Type I restriction modification DNA specificity" evidence="5">
    <location>
        <begin position="3"/>
        <end position="186"/>
    </location>
</feature>
<dbReference type="GO" id="GO:0003677">
    <property type="term" value="F:DNA binding"/>
    <property type="evidence" value="ECO:0007669"/>
    <property type="project" value="UniProtKB-KW"/>
</dbReference>
<dbReference type="Gene3D" id="3.90.220.20">
    <property type="entry name" value="DNA methylase specificity domains"/>
    <property type="match status" value="2"/>
</dbReference>
<evidence type="ECO:0000256" key="2">
    <source>
        <dbReference type="ARBA" id="ARBA00022747"/>
    </source>
</evidence>
<evidence type="ECO:0000256" key="1">
    <source>
        <dbReference type="ARBA" id="ARBA00010923"/>
    </source>
</evidence>
<dbReference type="REBASE" id="161549">
    <property type="entry name" value="S.Apa1590III"/>
</dbReference>
<dbReference type="AlphaFoldDB" id="A0A1D8R083"/>
<dbReference type="Proteomes" id="UP000175973">
    <property type="component" value="Plasmid unnamed2"/>
</dbReference>
<protein>
    <submittedName>
        <fullName evidence="6">Restriction endonuclease subunit S</fullName>
    </submittedName>
</protein>
<dbReference type="SUPFAM" id="SSF116734">
    <property type="entry name" value="DNA methylase specificity domain"/>
    <property type="match status" value="2"/>
</dbReference>
<comment type="similarity">
    <text evidence="1">Belongs to the type-I restriction system S methylase family.</text>
</comment>
<evidence type="ECO:0000259" key="5">
    <source>
        <dbReference type="Pfam" id="PF01420"/>
    </source>
</evidence>
<name>A0A1D8R083_9PROT</name>
<keyword evidence="7" id="KW-1185">Reference proteome</keyword>
<dbReference type="RefSeq" id="WP_070324328.1">
    <property type="nucleotide sequence ID" value="NZ_CP015166.1"/>
</dbReference>
<evidence type="ECO:0000256" key="4">
    <source>
        <dbReference type="SAM" id="Coils"/>
    </source>
</evidence>
<dbReference type="GO" id="GO:0009307">
    <property type="term" value="P:DNA restriction-modification system"/>
    <property type="evidence" value="ECO:0007669"/>
    <property type="project" value="UniProtKB-KW"/>
</dbReference>
<gene>
    <name evidence="6" type="ORF">A4S02_14255</name>
</gene>
<dbReference type="InterPro" id="IPR052021">
    <property type="entry name" value="Type-I_RS_S_subunit"/>
</dbReference>
<keyword evidence="3" id="KW-0238">DNA-binding</keyword>
<keyword evidence="6" id="KW-0378">Hydrolase</keyword>
<dbReference type="KEGG" id="aasc:A4S02_14255"/>
<dbReference type="Gene3D" id="1.10.287.1120">
    <property type="entry name" value="Bipartite methylase S protein"/>
    <property type="match status" value="1"/>
</dbReference>
<keyword evidence="6" id="KW-0255">Endonuclease</keyword>
<dbReference type="EMBL" id="CP015166">
    <property type="protein sequence ID" value="AOW47992.1"/>
    <property type="molecule type" value="Genomic_DNA"/>
</dbReference>
<dbReference type="GO" id="GO:0004519">
    <property type="term" value="F:endonuclease activity"/>
    <property type="evidence" value="ECO:0007669"/>
    <property type="project" value="UniProtKB-KW"/>
</dbReference>
<reference evidence="7" key="1">
    <citation type="submission" date="2016-04" db="EMBL/GenBank/DDBJ databases">
        <authorList>
            <person name="Jeon C.O."/>
            <person name="Cho G.Y."/>
            <person name="Jeong H.I."/>
            <person name="Kim K.H."/>
        </authorList>
    </citation>
    <scope>NUCLEOTIDE SEQUENCE [LARGE SCALE GENOMIC DNA]</scope>
    <source>
        <strain evidence="7">LMG 1590</strain>
        <plasmid evidence="7">unnamed2</plasmid>
    </source>
</reference>
<dbReference type="PANTHER" id="PTHR30408:SF12">
    <property type="entry name" value="TYPE I RESTRICTION ENZYME MJAVIII SPECIFICITY SUBUNIT"/>
    <property type="match status" value="1"/>
</dbReference>
<dbReference type="InterPro" id="IPR044946">
    <property type="entry name" value="Restrct_endonuc_typeI_TRD_sf"/>
</dbReference>
<organism evidence="6 7">
    <name type="scientific">Acetobacter ascendens</name>
    <dbReference type="NCBI Taxonomy" id="481146"/>
    <lineage>
        <taxon>Bacteria</taxon>
        <taxon>Pseudomonadati</taxon>
        <taxon>Pseudomonadota</taxon>
        <taxon>Alphaproteobacteria</taxon>
        <taxon>Acetobacterales</taxon>
        <taxon>Acetobacteraceae</taxon>
        <taxon>Acetobacter</taxon>
    </lineage>
</organism>